<dbReference type="Pfam" id="PF00017">
    <property type="entry name" value="SH2"/>
    <property type="match status" value="1"/>
</dbReference>
<proteinExistence type="inferred from homology"/>
<keyword evidence="16" id="KW-1185">Reference proteome</keyword>
<evidence type="ECO:0000256" key="4">
    <source>
        <dbReference type="ARBA" id="ARBA00022777"/>
    </source>
</evidence>
<evidence type="ECO:0000313" key="17">
    <source>
        <dbReference type="WBParaSite" id="L893_g32658.t1"/>
    </source>
</evidence>
<name>A0A1I8A532_9BILA</name>
<dbReference type="PRINTS" id="PR00109">
    <property type="entry name" value="TYRKINASE"/>
</dbReference>
<keyword evidence="3 11" id="KW-0547">Nucleotide-binding</keyword>
<dbReference type="PROSITE" id="PS50011">
    <property type="entry name" value="PROTEIN_KINASE_DOM"/>
    <property type="match status" value="1"/>
</dbReference>
<dbReference type="InterPro" id="IPR050198">
    <property type="entry name" value="Non-receptor_tyrosine_kinases"/>
</dbReference>
<dbReference type="SMART" id="SM00219">
    <property type="entry name" value="TyrKc"/>
    <property type="match status" value="1"/>
</dbReference>
<evidence type="ECO:0000313" key="16">
    <source>
        <dbReference type="Proteomes" id="UP000095287"/>
    </source>
</evidence>
<dbReference type="Proteomes" id="UP000095287">
    <property type="component" value="Unplaced"/>
</dbReference>
<evidence type="ECO:0000256" key="5">
    <source>
        <dbReference type="ARBA" id="ARBA00022840"/>
    </source>
</evidence>
<dbReference type="GO" id="GO:0004714">
    <property type="term" value="F:transmembrane receptor protein tyrosine kinase activity"/>
    <property type="evidence" value="ECO:0007669"/>
    <property type="project" value="UniProtKB-EC"/>
</dbReference>
<evidence type="ECO:0000256" key="1">
    <source>
        <dbReference type="ARBA" id="ARBA00004308"/>
    </source>
</evidence>
<dbReference type="CDD" id="cd10361">
    <property type="entry name" value="SH2_Fps_family"/>
    <property type="match status" value="1"/>
</dbReference>
<feature type="compositionally biased region" description="Basic and acidic residues" evidence="13">
    <location>
        <begin position="1"/>
        <end position="15"/>
    </location>
</feature>
<feature type="domain" description="Protein kinase" evidence="15">
    <location>
        <begin position="269"/>
        <end position="529"/>
    </location>
</feature>
<feature type="compositionally biased region" description="Basic and acidic residues" evidence="13">
    <location>
        <begin position="28"/>
        <end position="44"/>
    </location>
</feature>
<keyword evidence="7 12" id="KW-0829">Tyrosine-protein kinase</keyword>
<evidence type="ECO:0000256" key="7">
    <source>
        <dbReference type="ARBA" id="ARBA00023137"/>
    </source>
</evidence>
<comment type="catalytic activity">
    <reaction evidence="9 12">
        <text>L-tyrosyl-[protein] + ATP = O-phospho-L-tyrosyl-[protein] + ADP + H(+)</text>
        <dbReference type="Rhea" id="RHEA:10596"/>
        <dbReference type="Rhea" id="RHEA-COMP:10136"/>
        <dbReference type="Rhea" id="RHEA-COMP:20101"/>
        <dbReference type="ChEBI" id="CHEBI:15378"/>
        <dbReference type="ChEBI" id="CHEBI:30616"/>
        <dbReference type="ChEBI" id="CHEBI:46858"/>
        <dbReference type="ChEBI" id="CHEBI:61978"/>
        <dbReference type="ChEBI" id="CHEBI:456216"/>
        <dbReference type="EC" id="2.7.10.2"/>
    </reaction>
</comment>
<evidence type="ECO:0000256" key="11">
    <source>
        <dbReference type="PROSITE-ProRule" id="PRU10141"/>
    </source>
</evidence>
<dbReference type="GO" id="GO:0004715">
    <property type="term" value="F:non-membrane spanning protein tyrosine kinase activity"/>
    <property type="evidence" value="ECO:0007669"/>
    <property type="project" value="UniProtKB-EC"/>
</dbReference>
<dbReference type="InterPro" id="IPR000980">
    <property type="entry name" value="SH2"/>
</dbReference>
<evidence type="ECO:0000256" key="3">
    <source>
        <dbReference type="ARBA" id="ARBA00022741"/>
    </source>
</evidence>
<reference evidence="17" key="1">
    <citation type="submission" date="2016-11" db="UniProtKB">
        <authorList>
            <consortium name="WormBaseParasite"/>
        </authorList>
    </citation>
    <scope>IDENTIFICATION</scope>
</reference>
<evidence type="ECO:0000259" key="14">
    <source>
        <dbReference type="PROSITE" id="PS50001"/>
    </source>
</evidence>
<evidence type="ECO:0000256" key="13">
    <source>
        <dbReference type="SAM" id="MobiDB-lite"/>
    </source>
</evidence>
<comment type="similarity">
    <text evidence="12">Belongs to the protein kinase superfamily. Tyr protein kinase family.</text>
</comment>
<dbReference type="PANTHER" id="PTHR24418">
    <property type="entry name" value="TYROSINE-PROTEIN KINASE"/>
    <property type="match status" value="1"/>
</dbReference>
<dbReference type="GO" id="GO:0048680">
    <property type="term" value="P:positive regulation of axon regeneration"/>
    <property type="evidence" value="ECO:0007669"/>
    <property type="project" value="UniProtKB-ARBA"/>
</dbReference>
<keyword evidence="10" id="KW-0727">SH2 domain</keyword>
<organism evidence="16 17">
    <name type="scientific">Steinernema glaseri</name>
    <dbReference type="NCBI Taxonomy" id="37863"/>
    <lineage>
        <taxon>Eukaryota</taxon>
        <taxon>Metazoa</taxon>
        <taxon>Ecdysozoa</taxon>
        <taxon>Nematoda</taxon>
        <taxon>Chromadorea</taxon>
        <taxon>Rhabditida</taxon>
        <taxon>Tylenchina</taxon>
        <taxon>Panagrolaimomorpha</taxon>
        <taxon>Strongyloidoidea</taxon>
        <taxon>Steinernematidae</taxon>
        <taxon>Steinernema</taxon>
    </lineage>
</organism>
<dbReference type="InterPro" id="IPR017441">
    <property type="entry name" value="Protein_kinase_ATP_BS"/>
</dbReference>
<keyword evidence="2 12" id="KW-0808">Transferase</keyword>
<evidence type="ECO:0000256" key="2">
    <source>
        <dbReference type="ARBA" id="ARBA00022679"/>
    </source>
</evidence>
<feature type="domain" description="SH2" evidence="14">
    <location>
        <begin position="166"/>
        <end position="257"/>
    </location>
</feature>
<accession>A0A1I8A532</accession>
<dbReference type="Gene3D" id="1.10.510.10">
    <property type="entry name" value="Transferase(Phosphotransferase) domain 1"/>
    <property type="match status" value="1"/>
</dbReference>
<dbReference type="SUPFAM" id="SSF56112">
    <property type="entry name" value="Protein kinase-like (PK-like)"/>
    <property type="match status" value="1"/>
</dbReference>
<feature type="compositionally biased region" description="Basic and acidic residues" evidence="13">
    <location>
        <begin position="101"/>
        <end position="147"/>
    </location>
</feature>
<dbReference type="InterPro" id="IPR036860">
    <property type="entry name" value="SH2_dom_sf"/>
</dbReference>
<dbReference type="SUPFAM" id="SSF55550">
    <property type="entry name" value="SH2 domain"/>
    <property type="match status" value="1"/>
</dbReference>
<keyword evidence="5 11" id="KW-0067">ATP-binding</keyword>
<comment type="subcellular location">
    <subcellularLocation>
        <location evidence="1">Endomembrane system</location>
    </subcellularLocation>
</comment>
<protein>
    <recommendedName>
        <fullName evidence="12">Tyrosine-protein kinase</fullName>
        <ecNumber evidence="12">2.7.10.2</ecNumber>
    </recommendedName>
</protein>
<evidence type="ECO:0000256" key="6">
    <source>
        <dbReference type="ARBA" id="ARBA00023136"/>
    </source>
</evidence>
<dbReference type="PROSITE" id="PS00109">
    <property type="entry name" value="PROTEIN_KINASE_TYR"/>
    <property type="match status" value="1"/>
</dbReference>
<dbReference type="FunFam" id="1.10.510.10:FF:001512">
    <property type="entry name" value="Receptor tyrosine-protein kinase erbB-2"/>
    <property type="match status" value="1"/>
</dbReference>
<dbReference type="InterPro" id="IPR020635">
    <property type="entry name" value="Tyr_kinase_cat_dom"/>
</dbReference>
<feature type="region of interest" description="Disordered" evidence="13">
    <location>
        <begin position="1"/>
        <end position="150"/>
    </location>
</feature>
<evidence type="ECO:0000256" key="8">
    <source>
        <dbReference type="ARBA" id="ARBA00051243"/>
    </source>
</evidence>
<dbReference type="Gene3D" id="3.30.505.10">
    <property type="entry name" value="SH2 domain"/>
    <property type="match status" value="1"/>
</dbReference>
<dbReference type="CDD" id="cd00192">
    <property type="entry name" value="PTKc"/>
    <property type="match status" value="1"/>
</dbReference>
<sequence>MNEDGPKTVDKSKIEKSKKKSARRKNNCSKERYSPLSRESKDVTEEGDAPSTIKESGGAARKGSGMSRVRRRIETLRKKSNKSLVKNQDMTAEEQTMEEIGVSKEKDVAKEKDMTKEKDVAKEKEVTKEKDAPNEKDASKDTNKESSKPYAKLMEAEQKALTRLEWYHGLMPREEIEDLLKNGREGDFCLRKTDVSKKERYAVSVYWGNRVRHILPKLNKDNKWCFGGREPSYDKIEKLLASKSELQTDGTKLLNTVPRPDWYILHEHITMKKKLGSGNFGDVFLAELYVKNADKIPAAVKTLRGKLGKQERVQFVKEASLVRKFNHDNIVRILGVAPQQEPMMIILELASGGCLKNHCRDKVELTVADLTRYCLDAAQGMEYLSVHLVIHRDIAARNCLLTDKYVVKISDFGLSCADRTEVKEQKLKNVPVKWLAPETLNRGVFTTKSDVWSFGIMMWEVFSRCKTDPYPGMSNKDVRALVVTEGRMDPPEETPKPCSELMKKCWLLKPEERPGWSDIVRLLSEHCGVAPQKVEKIPVFVEEQYCGFI</sequence>
<evidence type="ECO:0000256" key="10">
    <source>
        <dbReference type="PROSITE-ProRule" id="PRU00191"/>
    </source>
</evidence>
<dbReference type="PROSITE" id="PS00107">
    <property type="entry name" value="PROTEIN_KINASE_ATP"/>
    <property type="match status" value="1"/>
</dbReference>
<dbReference type="InterPro" id="IPR000719">
    <property type="entry name" value="Prot_kinase_dom"/>
</dbReference>
<dbReference type="GO" id="GO:0012505">
    <property type="term" value="C:endomembrane system"/>
    <property type="evidence" value="ECO:0007669"/>
    <property type="project" value="UniProtKB-SubCell"/>
</dbReference>
<dbReference type="InterPro" id="IPR011009">
    <property type="entry name" value="Kinase-like_dom_sf"/>
</dbReference>
<dbReference type="InterPro" id="IPR008266">
    <property type="entry name" value="Tyr_kinase_AS"/>
</dbReference>
<dbReference type="GO" id="GO:0061564">
    <property type="term" value="P:axon development"/>
    <property type="evidence" value="ECO:0007669"/>
    <property type="project" value="UniProtKB-ARBA"/>
</dbReference>
<evidence type="ECO:0000256" key="12">
    <source>
        <dbReference type="RuleBase" id="RU362096"/>
    </source>
</evidence>
<dbReference type="SMART" id="SM00252">
    <property type="entry name" value="SH2"/>
    <property type="match status" value="1"/>
</dbReference>
<keyword evidence="6" id="KW-0472">Membrane</keyword>
<dbReference type="GO" id="GO:0005524">
    <property type="term" value="F:ATP binding"/>
    <property type="evidence" value="ECO:0007669"/>
    <property type="project" value="UniProtKB-UniRule"/>
</dbReference>
<keyword evidence="4 12" id="KW-0418">Kinase</keyword>
<evidence type="ECO:0000259" key="15">
    <source>
        <dbReference type="PROSITE" id="PS50011"/>
    </source>
</evidence>
<feature type="compositionally biased region" description="Basic residues" evidence="13">
    <location>
        <begin position="16"/>
        <end position="27"/>
    </location>
</feature>
<dbReference type="AlphaFoldDB" id="A0A1I8A532"/>
<evidence type="ECO:0000256" key="9">
    <source>
        <dbReference type="ARBA" id="ARBA00051245"/>
    </source>
</evidence>
<feature type="binding site" evidence="11">
    <location>
        <position position="301"/>
    </location>
    <ligand>
        <name>ATP</name>
        <dbReference type="ChEBI" id="CHEBI:30616"/>
    </ligand>
</feature>
<comment type="catalytic activity">
    <reaction evidence="8">
        <text>L-tyrosyl-[protein] + ATP = O-phospho-L-tyrosyl-[protein] + ADP + H(+)</text>
        <dbReference type="Rhea" id="RHEA:10596"/>
        <dbReference type="Rhea" id="RHEA-COMP:10136"/>
        <dbReference type="Rhea" id="RHEA-COMP:20101"/>
        <dbReference type="ChEBI" id="CHEBI:15378"/>
        <dbReference type="ChEBI" id="CHEBI:30616"/>
        <dbReference type="ChEBI" id="CHEBI:46858"/>
        <dbReference type="ChEBI" id="CHEBI:61978"/>
        <dbReference type="ChEBI" id="CHEBI:456216"/>
        <dbReference type="EC" id="2.7.10.1"/>
    </reaction>
</comment>
<dbReference type="WBParaSite" id="L893_g32658.t1">
    <property type="protein sequence ID" value="L893_g32658.t1"/>
    <property type="gene ID" value="L893_g32658"/>
</dbReference>
<dbReference type="PROSITE" id="PS50001">
    <property type="entry name" value="SH2"/>
    <property type="match status" value="1"/>
</dbReference>
<dbReference type="InterPro" id="IPR035849">
    <property type="entry name" value="Fes/Fps/Fer_SH2"/>
</dbReference>
<dbReference type="EC" id="2.7.10.2" evidence="12"/>
<dbReference type="InterPro" id="IPR001245">
    <property type="entry name" value="Ser-Thr/Tyr_kinase_cat_dom"/>
</dbReference>
<dbReference type="Pfam" id="PF07714">
    <property type="entry name" value="PK_Tyr_Ser-Thr"/>
    <property type="match status" value="1"/>
</dbReference>